<feature type="transmembrane region" description="Helical" evidence="7">
    <location>
        <begin position="79"/>
        <end position="99"/>
    </location>
</feature>
<feature type="transmembrane region" description="Helical" evidence="7">
    <location>
        <begin position="120"/>
        <end position="140"/>
    </location>
</feature>
<evidence type="ECO:0000256" key="2">
    <source>
        <dbReference type="ARBA" id="ARBA00007863"/>
    </source>
</evidence>
<dbReference type="AlphaFoldDB" id="A0A8S9YLC0"/>
<evidence type="ECO:0000313" key="8">
    <source>
        <dbReference type="EMBL" id="KAF7255584.1"/>
    </source>
</evidence>
<dbReference type="GO" id="GO:0022857">
    <property type="term" value="F:transmembrane transporter activity"/>
    <property type="evidence" value="ECO:0007669"/>
    <property type="project" value="InterPro"/>
</dbReference>
<evidence type="ECO:0000256" key="3">
    <source>
        <dbReference type="ARBA" id="ARBA00022448"/>
    </source>
</evidence>
<evidence type="ECO:0000256" key="5">
    <source>
        <dbReference type="ARBA" id="ARBA00022989"/>
    </source>
</evidence>
<dbReference type="SUPFAM" id="SSF103481">
    <property type="entry name" value="Multidrug resistance efflux transporter EmrE"/>
    <property type="match status" value="1"/>
</dbReference>
<dbReference type="InterPro" id="IPR009262">
    <property type="entry name" value="SLC35_F1/F2/F6"/>
</dbReference>
<evidence type="ECO:0000256" key="4">
    <source>
        <dbReference type="ARBA" id="ARBA00022692"/>
    </source>
</evidence>
<dbReference type="GO" id="GO:0016020">
    <property type="term" value="C:membrane"/>
    <property type="evidence" value="ECO:0007669"/>
    <property type="project" value="UniProtKB-SubCell"/>
</dbReference>
<feature type="transmembrane region" description="Helical" evidence="7">
    <location>
        <begin position="193"/>
        <end position="212"/>
    </location>
</feature>
<sequence length="270" mass="29830">MSLSRKFTGVGLLYIDASVWQIMRGSLIIFAGILSVIVLKRKLRCFHWTGMLITMFGLVLVGAKSVFGGQSIRYTPSQSAVGVVLVLFGAFTSAAQMIVEEIYLQRRGYHPLQAVGTEGIFGTVFMLLFALPVVHFIPGSDLNGSYENIADALFQLGSNAVLLVNAILYLISMAWFNYCGFCVARDLSTVHRTLVDALRTAFVWIVSLILYYTAGHQFGEPFEISWGLIELNGFALLVIGTLIYNQVMDLSFIPVCQKQLGGKRDSEQMS</sequence>
<feature type="transmembrane region" description="Helical" evidence="7">
    <location>
        <begin position="46"/>
        <end position="67"/>
    </location>
</feature>
<evidence type="ECO:0000256" key="6">
    <source>
        <dbReference type="ARBA" id="ARBA00023136"/>
    </source>
</evidence>
<dbReference type="Pfam" id="PF06027">
    <property type="entry name" value="SLC35F"/>
    <property type="match status" value="1"/>
</dbReference>
<dbReference type="PANTHER" id="PTHR13146:SF8">
    <property type="entry name" value="SOLUTE CARRIER FAMILY 35 MEMBER F6"/>
    <property type="match status" value="1"/>
</dbReference>
<protein>
    <recommendedName>
        <fullName evidence="10">Solute carrier family 35 member F6</fullName>
    </recommendedName>
</protein>
<comment type="similarity">
    <text evidence="2">Belongs to the SLC35F solute transporter family.</text>
</comment>
<keyword evidence="6 7" id="KW-0472">Membrane</keyword>
<keyword evidence="5 7" id="KW-1133">Transmembrane helix</keyword>
<evidence type="ECO:0000313" key="9">
    <source>
        <dbReference type="Proteomes" id="UP000822476"/>
    </source>
</evidence>
<dbReference type="EMBL" id="JTDE01003842">
    <property type="protein sequence ID" value="KAF7255584.1"/>
    <property type="molecule type" value="Genomic_DNA"/>
</dbReference>
<reference evidence="8" key="1">
    <citation type="submission" date="2019-07" db="EMBL/GenBank/DDBJ databases">
        <title>Annotation for the trematode Paragonimus miyazaki's.</title>
        <authorList>
            <person name="Choi Y.-J."/>
        </authorList>
    </citation>
    <scope>NUCLEOTIDE SEQUENCE</scope>
    <source>
        <strain evidence="8">Japan</strain>
    </source>
</reference>
<comment type="subcellular location">
    <subcellularLocation>
        <location evidence="1">Membrane</location>
        <topology evidence="1">Multi-pass membrane protein</topology>
    </subcellularLocation>
</comment>
<accession>A0A8S9YLC0</accession>
<proteinExistence type="inferred from homology"/>
<evidence type="ECO:0000256" key="1">
    <source>
        <dbReference type="ARBA" id="ARBA00004141"/>
    </source>
</evidence>
<keyword evidence="3" id="KW-0813">Transport</keyword>
<dbReference type="PANTHER" id="PTHR13146">
    <property type="match status" value="1"/>
</dbReference>
<feature type="transmembrane region" description="Helical" evidence="7">
    <location>
        <begin position="160"/>
        <end position="181"/>
    </location>
</feature>
<gene>
    <name evidence="8" type="ORF">EG68_07226</name>
</gene>
<dbReference type="Proteomes" id="UP000822476">
    <property type="component" value="Unassembled WGS sequence"/>
</dbReference>
<name>A0A8S9YLC0_9TREM</name>
<dbReference type="InterPro" id="IPR037185">
    <property type="entry name" value="EmrE-like"/>
</dbReference>
<keyword evidence="4 7" id="KW-0812">Transmembrane</keyword>
<comment type="caution">
    <text evidence="8">The sequence shown here is derived from an EMBL/GenBank/DDBJ whole genome shotgun (WGS) entry which is preliminary data.</text>
</comment>
<evidence type="ECO:0008006" key="10">
    <source>
        <dbReference type="Google" id="ProtNLM"/>
    </source>
</evidence>
<organism evidence="8 9">
    <name type="scientific">Paragonimus skrjabini miyazakii</name>
    <dbReference type="NCBI Taxonomy" id="59628"/>
    <lineage>
        <taxon>Eukaryota</taxon>
        <taxon>Metazoa</taxon>
        <taxon>Spiralia</taxon>
        <taxon>Lophotrochozoa</taxon>
        <taxon>Platyhelminthes</taxon>
        <taxon>Trematoda</taxon>
        <taxon>Digenea</taxon>
        <taxon>Plagiorchiida</taxon>
        <taxon>Troglotremata</taxon>
        <taxon>Troglotrematidae</taxon>
        <taxon>Paragonimus</taxon>
    </lineage>
</organism>
<evidence type="ECO:0000256" key="7">
    <source>
        <dbReference type="SAM" id="Phobius"/>
    </source>
</evidence>
<dbReference type="OrthoDB" id="29773at2759"/>
<feature type="transmembrane region" description="Helical" evidence="7">
    <location>
        <begin position="20"/>
        <end position="39"/>
    </location>
</feature>
<keyword evidence="9" id="KW-1185">Reference proteome</keyword>